<feature type="compositionally biased region" description="Polar residues" evidence="1">
    <location>
        <begin position="552"/>
        <end position="585"/>
    </location>
</feature>
<proteinExistence type="predicted"/>
<dbReference type="InterPro" id="IPR035999">
    <property type="entry name" value="Sec7_dom_sf"/>
</dbReference>
<feature type="compositionally biased region" description="Basic and acidic residues" evidence="1">
    <location>
        <begin position="610"/>
        <end position="619"/>
    </location>
</feature>
<evidence type="ECO:0000259" key="2">
    <source>
        <dbReference type="PROSITE" id="PS50190"/>
    </source>
</evidence>
<keyword evidence="4" id="KW-1185">Reference proteome</keyword>
<feature type="compositionally biased region" description="Polar residues" evidence="1">
    <location>
        <begin position="961"/>
        <end position="978"/>
    </location>
</feature>
<dbReference type="PROSITE" id="PS50190">
    <property type="entry name" value="SEC7"/>
    <property type="match status" value="1"/>
</dbReference>
<name>A0AAN6DUJ8_9EURO</name>
<feature type="region of interest" description="Disordered" evidence="1">
    <location>
        <begin position="1348"/>
        <end position="1372"/>
    </location>
</feature>
<dbReference type="GO" id="GO:0005085">
    <property type="term" value="F:guanyl-nucleotide exchange factor activity"/>
    <property type="evidence" value="ECO:0007669"/>
    <property type="project" value="InterPro"/>
</dbReference>
<dbReference type="Gene3D" id="2.30.29.30">
    <property type="entry name" value="Pleckstrin-homology domain (PH domain)/Phosphotyrosine-binding domain (PTB)"/>
    <property type="match status" value="1"/>
</dbReference>
<feature type="compositionally biased region" description="Polar residues" evidence="1">
    <location>
        <begin position="202"/>
        <end position="215"/>
    </location>
</feature>
<feature type="compositionally biased region" description="Basic and acidic residues" evidence="1">
    <location>
        <begin position="589"/>
        <end position="601"/>
    </location>
</feature>
<dbReference type="InterPro" id="IPR023394">
    <property type="entry name" value="Sec7_C_sf"/>
</dbReference>
<feature type="compositionally biased region" description="Low complexity" evidence="1">
    <location>
        <begin position="155"/>
        <end position="169"/>
    </location>
</feature>
<feature type="region of interest" description="Disordered" evidence="1">
    <location>
        <begin position="72"/>
        <end position="105"/>
    </location>
</feature>
<feature type="region of interest" description="Disordered" evidence="1">
    <location>
        <begin position="126"/>
        <end position="236"/>
    </location>
</feature>
<feature type="domain" description="SEC7" evidence="2">
    <location>
        <begin position="613"/>
        <end position="810"/>
    </location>
</feature>
<sequence>MLSSGTLRADPVSLGPGNDDDDGEDPHDLSFSSKHVLRASMVDNLVMSLDQFSGGVGDVVYTPRKNSYDMDARARSRGHTFSSSVSSEPELGELRSMPTFPETVPRVPLRNNMRYHRNMQRLPSIFGEDEESVRSKRSDAQRAAHPGQARRKKNASTGGRSNASSTSSSIDLGHLASLSGRLGAAGDRRSRSFDLGPRTRNPRPSKTQTTNSDSIAPTPVIFAGPESQKGMPGNSAVPALARKNSAKSSKSAYVKRTWTGTQTANGPRPNIDPVPHLPSMKSAPVLTHVTLEQKSYLENLPEPIVTARPGFFRRVFGSSKNPVVPAEYNSNNSNTLTKSYDGRSTPVQDEAPLPSTPSNRMPRPIRRLSTDTSANKENQPVISKKSSSFFRRRKKSISSIVPPPMPLTLSTELKPDTEQADGTSPVSSLRAFMDPYLAEDQLPSHGHRRTNSMQGFYTPTGPPPAFGLPPEQVSLPKAGSHSRNQSHSSNKTLKSHTKPPTLRVPHQQSFLADSSSAEEPFRRSVFGGSQLSDSERSELWNGRNVSDVGLDPTTSANLLASPTPNPRQATIRQGSWISDTVSPSSGMDEDSRTGSIAHDEEPIPSNKRPKGLEMSRRNSESSQLASASDVSDYRSAPTTPMIVETPHEDSSAPSTSYVLPTGPRPLDQNAAKLRAQQIFDNTDDQVDSSNAGAWLGEAGTERERVRKAYMELFDWSNQDIIESLRGLCDRIAFTGETQQMDRVMDAFAQRWCECNPSHVYRSSDVVHTICYSIILLNTDLHLADIGQKMTKTQFVRNTLPTIKRVVHGAEANKTIRPTKSRTNTSSTNDPNLTVQARDGTGQDHSYESDYVLVEDEALVDIRIGRSWEMQIESVLRSVYASISQAPLPLFGAPGDSNMHSSQPSNFLTIGSNALRRTPSVLSKAHSDSYRGRFGESRSLGARWMTKARSRPRLPSAAGFGSSRTSIDEQSWNGSPSISSTWSKVSLGKTFTTMSVDSLGTEATHADYQSSIGFANALSQAIIREDQLELDVPVDEGLKASSLLEDESLELCGAPWAKEGIVKHKCHLEGVEKRSKDRNWSDCFAVIEKGWMRLFSFSNSGKSLRNKSRLPKAGGVVGGGNWQDNAEEVWKFMLRHTIASSLPPPGYSKARPYVWALSLPTGAVHLFSVGTPDIVKEFVTTANYWSARLSKEPMMGGISNMEYGWSDGVLNYALMASEAPSNGRPSTQMSMRSSLDHVSSVRAKLPGDRAHINDWAPPQQSMFASQLLEVDQLKALQIYVNNVEDELQKHNELRSLMLLAFSTKHPNSTKAMNNWEKKSSYLLREIVKFRTYIDCLQNAQGTKERIYKMRREEDDSRHAEKDSRVLTTSHEMA</sequence>
<feature type="region of interest" description="Disordered" evidence="1">
    <location>
        <begin position="818"/>
        <end position="842"/>
    </location>
</feature>
<feature type="compositionally biased region" description="Polar residues" evidence="1">
    <location>
        <begin position="370"/>
        <end position="381"/>
    </location>
</feature>
<protein>
    <recommendedName>
        <fullName evidence="2">SEC7 domain-containing protein</fullName>
    </recommendedName>
</protein>
<dbReference type="SUPFAM" id="SSF48425">
    <property type="entry name" value="Sec7 domain"/>
    <property type="match status" value="1"/>
</dbReference>
<feature type="compositionally biased region" description="Polar residues" evidence="1">
    <location>
        <begin position="620"/>
        <end position="629"/>
    </location>
</feature>
<evidence type="ECO:0000313" key="4">
    <source>
        <dbReference type="Proteomes" id="UP001203852"/>
    </source>
</evidence>
<feature type="region of interest" description="Disordered" evidence="1">
    <location>
        <begin position="322"/>
        <end position="425"/>
    </location>
</feature>
<dbReference type="GO" id="GO:0032012">
    <property type="term" value="P:regulation of ARF protein signal transduction"/>
    <property type="evidence" value="ECO:0007669"/>
    <property type="project" value="InterPro"/>
</dbReference>
<dbReference type="InterPro" id="IPR000904">
    <property type="entry name" value="Sec7_dom"/>
</dbReference>
<dbReference type="EMBL" id="MU404354">
    <property type="protein sequence ID" value="KAI1612388.1"/>
    <property type="molecule type" value="Genomic_DNA"/>
</dbReference>
<dbReference type="Pfam" id="PF01369">
    <property type="entry name" value="Sec7"/>
    <property type="match status" value="1"/>
</dbReference>
<accession>A0AAN6DUJ8</accession>
<comment type="caution">
    <text evidence="3">The sequence shown here is derived from an EMBL/GenBank/DDBJ whole genome shotgun (WGS) entry which is preliminary data.</text>
</comment>
<feature type="region of interest" description="Disordered" evidence="1">
    <location>
        <begin position="1"/>
        <end position="30"/>
    </location>
</feature>
<gene>
    <name evidence="3" type="ORF">EDD36DRAFT_384015</name>
</gene>
<dbReference type="SUPFAM" id="SSF50729">
    <property type="entry name" value="PH domain-like"/>
    <property type="match status" value="1"/>
</dbReference>
<feature type="compositionally biased region" description="Basic and acidic residues" evidence="1">
    <location>
        <begin position="132"/>
        <end position="142"/>
    </location>
</feature>
<dbReference type="PANTHER" id="PTHR10663">
    <property type="entry name" value="GUANYL-NUCLEOTIDE EXCHANGE FACTOR"/>
    <property type="match status" value="1"/>
</dbReference>
<feature type="compositionally biased region" description="Polar residues" evidence="1">
    <location>
        <begin position="506"/>
        <end position="517"/>
    </location>
</feature>
<dbReference type="InterPro" id="IPR011993">
    <property type="entry name" value="PH-like_dom_sf"/>
</dbReference>
<dbReference type="InterPro" id="IPR041681">
    <property type="entry name" value="PH_9"/>
</dbReference>
<feature type="region of interest" description="Disordered" evidence="1">
    <location>
        <begin position="945"/>
        <end position="978"/>
    </location>
</feature>
<feature type="compositionally biased region" description="Polar residues" evidence="1">
    <location>
        <begin position="818"/>
        <end position="834"/>
    </location>
</feature>
<feature type="region of interest" description="Disordered" evidence="1">
    <location>
        <begin position="442"/>
        <end position="659"/>
    </location>
</feature>
<dbReference type="Proteomes" id="UP001203852">
    <property type="component" value="Unassembled WGS sequence"/>
</dbReference>
<reference evidence="3" key="1">
    <citation type="journal article" date="2022" name="bioRxiv">
        <title>Deciphering the potential niche of two novel black yeast fungi from a biological soil crust based on their genomes, phenotypes, and melanin regulation.</title>
        <authorList>
            <consortium name="DOE Joint Genome Institute"/>
            <person name="Carr E.C."/>
            <person name="Barton Q."/>
            <person name="Grambo S."/>
            <person name="Sullivan M."/>
            <person name="Renfro C.M."/>
            <person name="Kuo A."/>
            <person name="Pangilinan J."/>
            <person name="Lipzen A."/>
            <person name="Keymanesh K."/>
            <person name="Savage E."/>
            <person name="Barry K."/>
            <person name="Grigoriev I.V."/>
            <person name="Riekhof W.R."/>
            <person name="Harris S.S."/>
        </authorList>
    </citation>
    <scope>NUCLEOTIDE SEQUENCE</scope>
    <source>
        <strain evidence="3">JF 03-4F</strain>
    </source>
</reference>
<dbReference type="Pfam" id="PF15410">
    <property type="entry name" value="PH_9"/>
    <property type="match status" value="1"/>
</dbReference>
<feature type="compositionally biased region" description="Basic and acidic residues" evidence="1">
    <location>
        <begin position="1348"/>
        <end position="1363"/>
    </location>
</feature>
<feature type="compositionally biased region" description="Polar residues" evidence="1">
    <location>
        <begin position="481"/>
        <end position="492"/>
    </location>
</feature>
<evidence type="ECO:0000256" key="1">
    <source>
        <dbReference type="SAM" id="MobiDB-lite"/>
    </source>
</evidence>
<dbReference type="PANTHER" id="PTHR10663:SF373">
    <property type="entry name" value="PH AND SEC7 DOMAIN-CONTAINING PROTEIN C11E3.11C"/>
    <property type="match status" value="1"/>
</dbReference>
<organism evidence="3 4">
    <name type="scientific">Exophiala viscosa</name>
    <dbReference type="NCBI Taxonomy" id="2486360"/>
    <lineage>
        <taxon>Eukaryota</taxon>
        <taxon>Fungi</taxon>
        <taxon>Dikarya</taxon>
        <taxon>Ascomycota</taxon>
        <taxon>Pezizomycotina</taxon>
        <taxon>Eurotiomycetes</taxon>
        <taxon>Chaetothyriomycetidae</taxon>
        <taxon>Chaetothyriales</taxon>
        <taxon>Herpotrichiellaceae</taxon>
        <taxon>Exophiala</taxon>
    </lineage>
</organism>
<dbReference type="Gene3D" id="1.10.1000.11">
    <property type="entry name" value="Arf Nucleotide-binding Site Opener,domain 2"/>
    <property type="match status" value="1"/>
</dbReference>
<dbReference type="CDD" id="cd00171">
    <property type="entry name" value="Sec7"/>
    <property type="match status" value="1"/>
</dbReference>
<evidence type="ECO:0000313" key="3">
    <source>
        <dbReference type="EMBL" id="KAI1612388.1"/>
    </source>
</evidence>
<feature type="compositionally biased region" description="Polar residues" evidence="1">
    <location>
        <begin position="328"/>
        <end position="338"/>
    </location>
</feature>
<dbReference type="SMART" id="SM00222">
    <property type="entry name" value="Sec7"/>
    <property type="match status" value="1"/>
</dbReference>